<dbReference type="Gene3D" id="3.40.50.1820">
    <property type="entry name" value="alpha/beta hydrolase"/>
    <property type="match status" value="1"/>
</dbReference>
<reference evidence="2" key="1">
    <citation type="journal article" date="2014" name="Front. Microbiol.">
        <title>High frequency of phylogenetically diverse reductive dehalogenase-homologous genes in deep subseafloor sedimentary metagenomes.</title>
        <authorList>
            <person name="Kawai M."/>
            <person name="Futagami T."/>
            <person name="Toyoda A."/>
            <person name="Takaki Y."/>
            <person name="Nishi S."/>
            <person name="Hori S."/>
            <person name="Arai W."/>
            <person name="Tsubouchi T."/>
            <person name="Morono Y."/>
            <person name="Uchiyama I."/>
            <person name="Ito T."/>
            <person name="Fujiyama A."/>
            <person name="Inagaki F."/>
            <person name="Takami H."/>
        </authorList>
    </citation>
    <scope>NUCLEOTIDE SEQUENCE</scope>
    <source>
        <strain evidence="2">Expedition CK06-06</strain>
    </source>
</reference>
<feature type="domain" description="AB hydrolase-1" evidence="1">
    <location>
        <begin position="60"/>
        <end position="103"/>
    </location>
</feature>
<dbReference type="Pfam" id="PF00561">
    <property type="entry name" value="Abhydrolase_1"/>
    <property type="match status" value="1"/>
</dbReference>
<dbReference type="InterPro" id="IPR000073">
    <property type="entry name" value="AB_hydrolase_1"/>
</dbReference>
<sequence length="168" mass="19133">MSNIIFIHGLESSGQGFKGNLLRKELPGCLTPDFKEFTDEITFQRLLEKRMAQLKSILIKKDSWIIIGSSFGGLMGALYTRRFPEKVNVLILLAPLLTVSELNPDVISPINIPVIIYHGRHDTIVSLQKARSRAEKIFLNLKFNEVDDDHMLHSTVSKIDWKKLIMDT</sequence>
<proteinExistence type="predicted"/>
<organism evidence="2">
    <name type="scientific">marine sediment metagenome</name>
    <dbReference type="NCBI Taxonomy" id="412755"/>
    <lineage>
        <taxon>unclassified sequences</taxon>
        <taxon>metagenomes</taxon>
        <taxon>ecological metagenomes</taxon>
    </lineage>
</organism>
<gene>
    <name evidence="2" type="ORF">S01H4_47540</name>
</gene>
<dbReference type="EMBL" id="BART01026704">
    <property type="protein sequence ID" value="GAH00087.1"/>
    <property type="molecule type" value="Genomic_DNA"/>
</dbReference>
<dbReference type="InterPro" id="IPR029058">
    <property type="entry name" value="AB_hydrolase_fold"/>
</dbReference>
<evidence type="ECO:0000313" key="2">
    <source>
        <dbReference type="EMBL" id="GAH00087.1"/>
    </source>
</evidence>
<name>X1BYM3_9ZZZZ</name>
<dbReference type="AlphaFoldDB" id="X1BYM3"/>
<evidence type="ECO:0000259" key="1">
    <source>
        <dbReference type="Pfam" id="PF00561"/>
    </source>
</evidence>
<comment type="caution">
    <text evidence="2">The sequence shown here is derived from an EMBL/GenBank/DDBJ whole genome shotgun (WGS) entry which is preliminary data.</text>
</comment>
<dbReference type="SUPFAM" id="SSF53474">
    <property type="entry name" value="alpha/beta-Hydrolases"/>
    <property type="match status" value="1"/>
</dbReference>
<accession>X1BYM3</accession>
<protein>
    <recommendedName>
        <fullName evidence="1">AB hydrolase-1 domain-containing protein</fullName>
    </recommendedName>
</protein>